<evidence type="ECO:0000313" key="3">
    <source>
        <dbReference type="Proteomes" id="UP001243286"/>
    </source>
</evidence>
<dbReference type="InterPro" id="IPR015946">
    <property type="entry name" value="KH_dom-like_a/b"/>
</dbReference>
<dbReference type="PANTHER" id="PTHR33797">
    <property type="entry name" value="ORGANIC HYDROPEROXIDE RESISTANCE PROTEIN-LIKE"/>
    <property type="match status" value="1"/>
</dbReference>
<protein>
    <submittedName>
        <fullName evidence="2">Organic hydroperoxide resistance protein</fullName>
    </submittedName>
</protein>
<gene>
    <name evidence="2" type="ORF">QK289_10620</name>
</gene>
<evidence type="ECO:0000313" key="2">
    <source>
        <dbReference type="EMBL" id="MDI3235463.1"/>
    </source>
</evidence>
<dbReference type="PANTHER" id="PTHR33797:SF2">
    <property type="entry name" value="ORGANIC HYDROPEROXIDE RESISTANCE PROTEIN-LIKE"/>
    <property type="match status" value="1"/>
</dbReference>
<name>A0ABT6R3D4_9BACL</name>
<organism evidence="2 3">
    <name type="scientific">Exiguobacterium antarcticum</name>
    <dbReference type="NCBI Taxonomy" id="132920"/>
    <lineage>
        <taxon>Bacteria</taxon>
        <taxon>Bacillati</taxon>
        <taxon>Bacillota</taxon>
        <taxon>Bacilli</taxon>
        <taxon>Bacillales</taxon>
        <taxon>Bacillales Family XII. Incertae Sedis</taxon>
        <taxon>Exiguobacterium</taxon>
    </lineage>
</organism>
<dbReference type="Proteomes" id="UP001243286">
    <property type="component" value="Unassembled WGS sequence"/>
</dbReference>
<dbReference type="RefSeq" id="WP_014970476.1">
    <property type="nucleotide sequence ID" value="NZ_JANJYY010000023.1"/>
</dbReference>
<dbReference type="Gene3D" id="3.30.300.20">
    <property type="match status" value="1"/>
</dbReference>
<dbReference type="InterPro" id="IPR019953">
    <property type="entry name" value="OHR"/>
</dbReference>
<dbReference type="NCBIfam" id="TIGR03561">
    <property type="entry name" value="organ_hyd_perox"/>
    <property type="match status" value="1"/>
</dbReference>
<dbReference type="InterPro" id="IPR036102">
    <property type="entry name" value="OsmC/Ohrsf"/>
</dbReference>
<dbReference type="Gene3D" id="2.20.25.10">
    <property type="match status" value="1"/>
</dbReference>
<comment type="caution">
    <text evidence="2">The sequence shown here is derived from an EMBL/GenBank/DDBJ whole genome shotgun (WGS) entry which is preliminary data.</text>
</comment>
<accession>A0ABT6R3D4</accession>
<dbReference type="Pfam" id="PF02566">
    <property type="entry name" value="OsmC"/>
    <property type="match status" value="1"/>
</dbReference>
<dbReference type="SUPFAM" id="SSF82784">
    <property type="entry name" value="OsmC-like"/>
    <property type="match status" value="1"/>
</dbReference>
<comment type="similarity">
    <text evidence="1">Belongs to the OsmC/Ohr family.</text>
</comment>
<dbReference type="EMBL" id="JASBQV010000016">
    <property type="protein sequence ID" value="MDI3235463.1"/>
    <property type="molecule type" value="Genomic_DNA"/>
</dbReference>
<proteinExistence type="inferred from homology"/>
<evidence type="ECO:0000256" key="1">
    <source>
        <dbReference type="ARBA" id="ARBA00007378"/>
    </source>
</evidence>
<sequence>MKPMFTSSATAVGGRDGRVVSEDGILDVALAMPVPGSKKEATNPEQLFAAGYSACFDSALNLVARKQGIKHDGSEVTAHVTLNEAADGFTLSVELDVLVRGVSEEQAAELGKIAHTVCPYSRATAGNIQVDIFTRTTDDAE</sequence>
<reference evidence="2 3" key="1">
    <citation type="submission" date="2023-04" db="EMBL/GenBank/DDBJ databases">
        <title>Antarctic isolates genomes.</title>
        <authorList>
            <person name="Dimov S.G."/>
        </authorList>
    </citation>
    <scope>NUCLEOTIDE SEQUENCE [LARGE SCALE GENOMIC DNA]</scope>
    <source>
        <strain evidence="2 3">AL19</strain>
    </source>
</reference>
<dbReference type="InterPro" id="IPR003718">
    <property type="entry name" value="OsmC/Ohr_fam"/>
</dbReference>
<keyword evidence="3" id="KW-1185">Reference proteome</keyword>